<proteinExistence type="predicted"/>
<sequence length="58" mass="6077">MCQLIAFVQQISPETLDRVAEVVELAATGLRDLAQSQRDRAPASGDEAAPPPGGGERS</sequence>
<dbReference type="Proteomes" id="UP001150259">
    <property type="component" value="Unassembled WGS sequence"/>
</dbReference>
<dbReference type="RefSeq" id="WP_272461300.1">
    <property type="nucleotide sequence ID" value="NZ_JAPFQL010000016.1"/>
</dbReference>
<dbReference type="EMBL" id="JAPFQL010000016">
    <property type="protein sequence ID" value="MDC5696724.1"/>
    <property type="molecule type" value="Genomic_DNA"/>
</dbReference>
<feature type="region of interest" description="Disordered" evidence="1">
    <location>
        <begin position="33"/>
        <end position="58"/>
    </location>
</feature>
<comment type="caution">
    <text evidence="2">The sequence shown here is derived from an EMBL/GenBank/DDBJ whole genome shotgun (WGS) entry which is preliminary data.</text>
</comment>
<evidence type="ECO:0000313" key="2">
    <source>
        <dbReference type="EMBL" id="MDC5696724.1"/>
    </source>
</evidence>
<organism evidence="2 3">
    <name type="scientific">Intrasporangium calvum</name>
    <dbReference type="NCBI Taxonomy" id="53358"/>
    <lineage>
        <taxon>Bacteria</taxon>
        <taxon>Bacillati</taxon>
        <taxon>Actinomycetota</taxon>
        <taxon>Actinomycetes</taxon>
        <taxon>Micrococcales</taxon>
        <taxon>Intrasporangiaceae</taxon>
        <taxon>Intrasporangium</taxon>
    </lineage>
</organism>
<name>A0ABT5GEU7_9MICO</name>
<feature type="compositionally biased region" description="Pro residues" evidence="1">
    <location>
        <begin position="49"/>
        <end position="58"/>
    </location>
</feature>
<protein>
    <submittedName>
        <fullName evidence="2">Uncharacterized protein</fullName>
    </submittedName>
</protein>
<evidence type="ECO:0000256" key="1">
    <source>
        <dbReference type="SAM" id="MobiDB-lite"/>
    </source>
</evidence>
<keyword evidence="3" id="KW-1185">Reference proteome</keyword>
<reference evidence="2 3" key="1">
    <citation type="submission" date="2022-11" db="EMBL/GenBank/DDBJ databases">
        <title>Anaerobic phenanthrene biodegradation by a DNRA strain PheN6.</title>
        <authorList>
            <person name="Zhang Z."/>
        </authorList>
    </citation>
    <scope>NUCLEOTIDE SEQUENCE [LARGE SCALE GENOMIC DNA]</scope>
    <source>
        <strain evidence="2 3">PheN6</strain>
    </source>
</reference>
<evidence type="ECO:0000313" key="3">
    <source>
        <dbReference type="Proteomes" id="UP001150259"/>
    </source>
</evidence>
<accession>A0ABT5GEU7</accession>
<gene>
    <name evidence="2" type="ORF">OO014_05600</name>
</gene>